<name>A0A166IJV5_9MICO</name>
<protein>
    <submittedName>
        <fullName evidence="1">Uncharacterized protein</fullName>
    </submittedName>
</protein>
<dbReference type="Pfam" id="PF00085">
    <property type="entry name" value="Thioredoxin"/>
    <property type="match status" value="1"/>
</dbReference>
<keyword evidence="2" id="KW-1185">Reference proteome</keyword>
<dbReference type="EMBL" id="LIIN01000006">
    <property type="protein sequence ID" value="KZX22495.1"/>
    <property type="molecule type" value="Genomic_DNA"/>
</dbReference>
<evidence type="ECO:0000313" key="1">
    <source>
        <dbReference type="EMBL" id="KZX22495.1"/>
    </source>
</evidence>
<reference evidence="1 2" key="1">
    <citation type="submission" date="2015-08" db="EMBL/GenBank/DDBJ databases">
        <title>Draft Genome Sequence of Rathayibacter sp. Strain VKM Ac-2596 Isolated from Leaf Gall Induced by Plant-Parasitic Nematodes.</title>
        <authorList>
            <person name="Vasilenko O.V."/>
            <person name="Starodumova I.P."/>
            <person name="Tarlachkov S.V."/>
            <person name="Dorofeeva L.V."/>
            <person name="Evtushenko L.I."/>
        </authorList>
    </citation>
    <scope>NUCLEOTIDE SEQUENCE [LARGE SCALE GENOMIC DNA]</scope>
    <source>
        <strain evidence="1 2">VKM Ac-2596</strain>
    </source>
</reference>
<dbReference type="Proteomes" id="UP000076717">
    <property type="component" value="Unassembled WGS sequence"/>
</dbReference>
<proteinExistence type="predicted"/>
<gene>
    <name evidence="1" type="ORF">ACH61_00382</name>
</gene>
<accession>A0A166IJV5</accession>
<dbReference type="RefSeq" id="WP_236713493.1">
    <property type="nucleotide sequence ID" value="NZ_CP047186.1"/>
</dbReference>
<dbReference type="SUPFAM" id="SSF52833">
    <property type="entry name" value="Thioredoxin-like"/>
    <property type="match status" value="1"/>
</dbReference>
<sequence>MVIVELYTSAFCGDCHTARSVLDRAAELVPAAEIREFDVAFHPVQAEAADVRSTPTIVVRDSAGAGVFRAEGAPTLPQALTALALALPA</sequence>
<dbReference type="AlphaFoldDB" id="A0A166IJV5"/>
<comment type="caution">
    <text evidence="1">The sequence shown here is derived from an EMBL/GenBank/DDBJ whole genome shotgun (WGS) entry which is preliminary data.</text>
</comment>
<organism evidence="1 2">
    <name type="scientific">Rathayibacter tanaceti</name>
    <dbReference type="NCBI Taxonomy" id="1671680"/>
    <lineage>
        <taxon>Bacteria</taxon>
        <taxon>Bacillati</taxon>
        <taxon>Actinomycetota</taxon>
        <taxon>Actinomycetes</taxon>
        <taxon>Micrococcales</taxon>
        <taxon>Microbacteriaceae</taxon>
        <taxon>Rathayibacter</taxon>
    </lineage>
</organism>
<dbReference type="Gene3D" id="3.40.30.10">
    <property type="entry name" value="Glutaredoxin"/>
    <property type="match status" value="1"/>
</dbReference>
<evidence type="ECO:0000313" key="2">
    <source>
        <dbReference type="Proteomes" id="UP000076717"/>
    </source>
</evidence>
<dbReference type="InterPro" id="IPR036249">
    <property type="entry name" value="Thioredoxin-like_sf"/>
</dbReference>
<dbReference type="InterPro" id="IPR013766">
    <property type="entry name" value="Thioredoxin_domain"/>
</dbReference>